<organism evidence="2 3">
    <name type="scientific">Mycena pura</name>
    <dbReference type="NCBI Taxonomy" id="153505"/>
    <lineage>
        <taxon>Eukaryota</taxon>
        <taxon>Fungi</taxon>
        <taxon>Dikarya</taxon>
        <taxon>Basidiomycota</taxon>
        <taxon>Agaricomycotina</taxon>
        <taxon>Agaricomycetes</taxon>
        <taxon>Agaricomycetidae</taxon>
        <taxon>Agaricales</taxon>
        <taxon>Marasmiineae</taxon>
        <taxon>Mycenaceae</taxon>
        <taxon>Mycena</taxon>
    </lineage>
</organism>
<evidence type="ECO:0000313" key="3">
    <source>
        <dbReference type="Proteomes" id="UP001219525"/>
    </source>
</evidence>
<dbReference type="Proteomes" id="UP001219525">
    <property type="component" value="Unassembled WGS sequence"/>
</dbReference>
<gene>
    <name evidence="2" type="ORF">GGX14DRAFT_401822</name>
</gene>
<dbReference type="AlphaFoldDB" id="A0AAD6V0A4"/>
<sequence>MRGDHTQTSGTFGIATPQPPPPLIFPDGAVQHLPGHYSDLEHSASESDDSDFESVGPPASETPTKPEAPPKIKLVEDVNYVLTAMANKRSHPNVWVTETGCDGVNAPDVQVAVVPIKFSRTRVARINRGPQDRAHLPNVWVTETASLYTTRQAVVVGGGMGWG</sequence>
<evidence type="ECO:0000256" key="1">
    <source>
        <dbReference type="SAM" id="MobiDB-lite"/>
    </source>
</evidence>
<feature type="compositionally biased region" description="Polar residues" evidence="1">
    <location>
        <begin position="1"/>
        <end position="11"/>
    </location>
</feature>
<feature type="region of interest" description="Disordered" evidence="1">
    <location>
        <begin position="1"/>
        <end position="70"/>
    </location>
</feature>
<name>A0AAD6V0A4_9AGAR</name>
<proteinExistence type="predicted"/>
<protein>
    <submittedName>
        <fullName evidence="2">Uncharacterized protein</fullName>
    </submittedName>
</protein>
<comment type="caution">
    <text evidence="2">The sequence shown here is derived from an EMBL/GenBank/DDBJ whole genome shotgun (WGS) entry which is preliminary data.</text>
</comment>
<dbReference type="EMBL" id="JARJCW010000071">
    <property type="protein sequence ID" value="KAJ7198876.1"/>
    <property type="molecule type" value="Genomic_DNA"/>
</dbReference>
<accession>A0AAD6V0A4</accession>
<keyword evidence="3" id="KW-1185">Reference proteome</keyword>
<evidence type="ECO:0000313" key="2">
    <source>
        <dbReference type="EMBL" id="KAJ7198876.1"/>
    </source>
</evidence>
<reference evidence="2" key="1">
    <citation type="submission" date="2023-03" db="EMBL/GenBank/DDBJ databases">
        <title>Massive genome expansion in bonnet fungi (Mycena s.s.) driven by repeated elements and novel gene families across ecological guilds.</title>
        <authorList>
            <consortium name="Lawrence Berkeley National Laboratory"/>
            <person name="Harder C.B."/>
            <person name="Miyauchi S."/>
            <person name="Viragh M."/>
            <person name="Kuo A."/>
            <person name="Thoen E."/>
            <person name="Andreopoulos B."/>
            <person name="Lu D."/>
            <person name="Skrede I."/>
            <person name="Drula E."/>
            <person name="Henrissat B."/>
            <person name="Morin E."/>
            <person name="Kohler A."/>
            <person name="Barry K."/>
            <person name="LaButti K."/>
            <person name="Morin E."/>
            <person name="Salamov A."/>
            <person name="Lipzen A."/>
            <person name="Mereny Z."/>
            <person name="Hegedus B."/>
            <person name="Baldrian P."/>
            <person name="Stursova M."/>
            <person name="Weitz H."/>
            <person name="Taylor A."/>
            <person name="Grigoriev I.V."/>
            <person name="Nagy L.G."/>
            <person name="Martin F."/>
            <person name="Kauserud H."/>
        </authorList>
    </citation>
    <scope>NUCLEOTIDE SEQUENCE</scope>
    <source>
        <strain evidence="2">9144</strain>
    </source>
</reference>